<evidence type="ECO:0000313" key="3">
    <source>
        <dbReference type="Proteomes" id="UP000284706"/>
    </source>
</evidence>
<name>A0A409Y5P4_9AGAR</name>
<feature type="compositionally biased region" description="Basic and acidic residues" evidence="1">
    <location>
        <begin position="30"/>
        <end position="51"/>
    </location>
</feature>
<feature type="compositionally biased region" description="Basic and acidic residues" evidence="1">
    <location>
        <begin position="9"/>
        <end position="20"/>
    </location>
</feature>
<feature type="region of interest" description="Disordered" evidence="1">
    <location>
        <begin position="1"/>
        <end position="64"/>
    </location>
</feature>
<dbReference type="EMBL" id="NHYE01001112">
    <property type="protein sequence ID" value="PPQ98345.1"/>
    <property type="molecule type" value="Genomic_DNA"/>
</dbReference>
<keyword evidence="3" id="KW-1185">Reference proteome</keyword>
<proteinExistence type="predicted"/>
<dbReference type="AlphaFoldDB" id="A0A409Y5P4"/>
<gene>
    <name evidence="2" type="ORF">CVT26_013601</name>
</gene>
<dbReference type="Proteomes" id="UP000284706">
    <property type="component" value="Unassembled WGS sequence"/>
</dbReference>
<sequence>MSQNAVRRWKMEGDDSRVEHGTQLSRKHVHENQRRRTMLERPFNVRRDLTRRGGGPSKRHFQSDAMNACCSTRLNMSESSAELLATAQRRTLASCHQLIQPRDIYSQVAPMQTASRSESMLGSSLLASIIAYKPLLPSTTRRKTE</sequence>
<reference evidence="2 3" key="1">
    <citation type="journal article" date="2018" name="Evol. Lett.">
        <title>Horizontal gene cluster transfer increased hallucinogenic mushroom diversity.</title>
        <authorList>
            <person name="Reynolds H.T."/>
            <person name="Vijayakumar V."/>
            <person name="Gluck-Thaler E."/>
            <person name="Korotkin H.B."/>
            <person name="Matheny P.B."/>
            <person name="Slot J.C."/>
        </authorList>
    </citation>
    <scope>NUCLEOTIDE SEQUENCE [LARGE SCALE GENOMIC DNA]</scope>
    <source>
        <strain evidence="2 3">SRW20</strain>
    </source>
</reference>
<accession>A0A409Y5P4</accession>
<evidence type="ECO:0000256" key="1">
    <source>
        <dbReference type="SAM" id="MobiDB-lite"/>
    </source>
</evidence>
<organism evidence="2 3">
    <name type="scientific">Gymnopilus dilepis</name>
    <dbReference type="NCBI Taxonomy" id="231916"/>
    <lineage>
        <taxon>Eukaryota</taxon>
        <taxon>Fungi</taxon>
        <taxon>Dikarya</taxon>
        <taxon>Basidiomycota</taxon>
        <taxon>Agaricomycotina</taxon>
        <taxon>Agaricomycetes</taxon>
        <taxon>Agaricomycetidae</taxon>
        <taxon>Agaricales</taxon>
        <taxon>Agaricineae</taxon>
        <taxon>Hymenogastraceae</taxon>
        <taxon>Gymnopilus</taxon>
    </lineage>
</organism>
<evidence type="ECO:0000313" key="2">
    <source>
        <dbReference type="EMBL" id="PPQ98345.1"/>
    </source>
</evidence>
<protein>
    <submittedName>
        <fullName evidence="2">Uncharacterized protein</fullName>
    </submittedName>
</protein>
<comment type="caution">
    <text evidence="2">The sequence shown here is derived from an EMBL/GenBank/DDBJ whole genome shotgun (WGS) entry which is preliminary data.</text>
</comment>
<dbReference type="InParanoid" id="A0A409Y5P4"/>